<organism evidence="1 2">
    <name type="scientific">Rhizopus delemar (strain RA 99-880 / ATCC MYA-4621 / FGSC 9543 / NRRL 43880)</name>
    <name type="common">Mucormycosis agent</name>
    <name type="synonym">Rhizopus arrhizus var. delemar</name>
    <dbReference type="NCBI Taxonomy" id="246409"/>
    <lineage>
        <taxon>Eukaryota</taxon>
        <taxon>Fungi</taxon>
        <taxon>Fungi incertae sedis</taxon>
        <taxon>Mucoromycota</taxon>
        <taxon>Mucoromycotina</taxon>
        <taxon>Mucoromycetes</taxon>
        <taxon>Mucorales</taxon>
        <taxon>Mucorineae</taxon>
        <taxon>Rhizopodaceae</taxon>
        <taxon>Rhizopus</taxon>
    </lineage>
</organism>
<dbReference type="EMBL" id="CH476732">
    <property type="protein sequence ID" value="EIE76161.1"/>
    <property type="molecule type" value="Genomic_DNA"/>
</dbReference>
<accession>I1BIY1</accession>
<dbReference type="RefSeq" id="XP_067511557.1">
    <property type="nucleotide sequence ID" value="XM_067655456.1"/>
</dbReference>
<name>I1BIY1_RHIO9</name>
<dbReference type="VEuPathDB" id="FungiDB:RO3G_00865"/>
<evidence type="ECO:0000313" key="2">
    <source>
        <dbReference type="Proteomes" id="UP000009138"/>
    </source>
</evidence>
<gene>
    <name evidence="1" type="ORF">RO3G_00865</name>
</gene>
<dbReference type="Proteomes" id="UP000009138">
    <property type="component" value="Unassembled WGS sequence"/>
</dbReference>
<keyword evidence="2" id="KW-1185">Reference proteome</keyword>
<dbReference type="InParanoid" id="I1BIY1"/>
<reference evidence="1 2" key="1">
    <citation type="journal article" date="2009" name="PLoS Genet.">
        <title>Genomic analysis of the basal lineage fungus Rhizopus oryzae reveals a whole-genome duplication.</title>
        <authorList>
            <person name="Ma L.-J."/>
            <person name="Ibrahim A.S."/>
            <person name="Skory C."/>
            <person name="Grabherr M.G."/>
            <person name="Burger G."/>
            <person name="Butler M."/>
            <person name="Elias M."/>
            <person name="Idnurm A."/>
            <person name="Lang B.F."/>
            <person name="Sone T."/>
            <person name="Abe A."/>
            <person name="Calvo S.E."/>
            <person name="Corrochano L.M."/>
            <person name="Engels R."/>
            <person name="Fu J."/>
            <person name="Hansberg W."/>
            <person name="Kim J.-M."/>
            <person name="Kodira C.D."/>
            <person name="Koehrsen M.J."/>
            <person name="Liu B."/>
            <person name="Miranda-Saavedra D."/>
            <person name="O'Leary S."/>
            <person name="Ortiz-Castellanos L."/>
            <person name="Poulter R."/>
            <person name="Rodriguez-Romero J."/>
            <person name="Ruiz-Herrera J."/>
            <person name="Shen Y.-Q."/>
            <person name="Zeng Q."/>
            <person name="Galagan J."/>
            <person name="Birren B.W."/>
            <person name="Cuomo C.A."/>
            <person name="Wickes B.L."/>
        </authorList>
    </citation>
    <scope>NUCLEOTIDE SEQUENCE [LARGE SCALE GENOMIC DNA]</scope>
    <source>
        <strain evidence="2">RA 99-880 / ATCC MYA-4621 / FGSC 9543 / NRRL 43880</strain>
    </source>
</reference>
<protein>
    <submittedName>
        <fullName evidence="1">Uncharacterized protein</fullName>
    </submittedName>
</protein>
<proteinExistence type="predicted"/>
<sequence length="53" mass="6027">MKWCPWSEIVEQNLSDRLGCKTQDHQFETIAITIKPASNIVGSKGLAVRVQLW</sequence>
<evidence type="ECO:0000313" key="1">
    <source>
        <dbReference type="EMBL" id="EIE76161.1"/>
    </source>
</evidence>
<dbReference type="AlphaFoldDB" id="I1BIY1"/>
<dbReference type="GeneID" id="93607837"/>